<keyword evidence="3" id="KW-0963">Cytoplasm</keyword>
<keyword evidence="7 9" id="KW-0012">Acyltransferase</keyword>
<dbReference type="FunFam" id="1.10.3130.10:FF:000002">
    <property type="entry name" value="Serine acetyltransferase"/>
    <property type="match status" value="1"/>
</dbReference>
<dbReference type="NCBIfam" id="TIGR01172">
    <property type="entry name" value="cysE"/>
    <property type="match status" value="1"/>
</dbReference>
<dbReference type="InterPro" id="IPR011004">
    <property type="entry name" value="Trimer_LpxA-like_sf"/>
</dbReference>
<dbReference type="CDD" id="cd03354">
    <property type="entry name" value="LbH_SAT"/>
    <property type="match status" value="1"/>
</dbReference>
<dbReference type="GO" id="GO:0009001">
    <property type="term" value="F:serine O-acetyltransferase activity"/>
    <property type="evidence" value="ECO:0007669"/>
    <property type="project" value="UniProtKB-EC"/>
</dbReference>
<dbReference type="InterPro" id="IPR001451">
    <property type="entry name" value="Hexapep"/>
</dbReference>
<sequence>MLVVSNETILGILIVIVAVISIFYKGFWKRLTEDIQTVFEKDPAAKNVVEVLLCYPGLHALWLHHIAHSLYEERLIVLARLVSHISRFLTGIEIHPGAKIGRRFFIDHGAGVVIGETSEIGDDVLLYQGVVLGGTTHEKKKRHPTLQNNVIVGAGAVVLGAIIVGEGAKIGAGSVVVSDVPQNTTVVGVPGKAVEPGKPHPKVDLEHGRLPDPVAAEMGSVREALRKLEERIEKLEKEKE</sequence>
<organism evidence="11 12">
    <name type="scientific">Candidatus Desantisbacteria bacterium CG_4_10_14_0_8_um_filter_39_17</name>
    <dbReference type="NCBI Taxonomy" id="1974542"/>
    <lineage>
        <taxon>Bacteria</taxon>
        <taxon>Candidatus Desantisiibacteriota</taxon>
    </lineage>
</organism>
<accession>A0A2H9PB68</accession>
<comment type="subcellular location">
    <subcellularLocation>
        <location evidence="1">Cytoplasm</location>
    </subcellularLocation>
</comment>
<keyword evidence="10" id="KW-0472">Membrane</keyword>
<dbReference type="Gene3D" id="2.160.10.10">
    <property type="entry name" value="Hexapeptide repeat proteins"/>
    <property type="match status" value="1"/>
</dbReference>
<keyword evidence="4" id="KW-0028">Amino-acid biosynthesis</keyword>
<evidence type="ECO:0000256" key="8">
    <source>
        <dbReference type="ARBA" id="ARBA00049486"/>
    </source>
</evidence>
<evidence type="ECO:0000256" key="1">
    <source>
        <dbReference type="ARBA" id="ARBA00004496"/>
    </source>
</evidence>
<reference evidence="12" key="1">
    <citation type="submission" date="2017-09" db="EMBL/GenBank/DDBJ databases">
        <title>Depth-based differentiation of microbial function through sediment-hosted aquifers and enrichment of novel symbionts in the deep terrestrial subsurface.</title>
        <authorList>
            <person name="Probst A.J."/>
            <person name="Ladd B."/>
            <person name="Jarett J.K."/>
            <person name="Geller-Mcgrath D.E."/>
            <person name="Sieber C.M.K."/>
            <person name="Emerson J.B."/>
            <person name="Anantharaman K."/>
            <person name="Thomas B.C."/>
            <person name="Malmstrom R."/>
            <person name="Stieglmeier M."/>
            <person name="Klingl A."/>
            <person name="Woyke T."/>
            <person name="Ryan C.M."/>
            <person name="Banfield J.F."/>
        </authorList>
    </citation>
    <scope>NUCLEOTIDE SEQUENCE [LARGE SCALE GENOMIC DNA]</scope>
</reference>
<evidence type="ECO:0000313" key="12">
    <source>
        <dbReference type="Proteomes" id="UP000234145"/>
    </source>
</evidence>
<feature type="transmembrane region" description="Helical" evidence="10">
    <location>
        <begin position="6"/>
        <end position="24"/>
    </location>
</feature>
<evidence type="ECO:0000256" key="3">
    <source>
        <dbReference type="ARBA" id="ARBA00022490"/>
    </source>
</evidence>
<dbReference type="InterPro" id="IPR042122">
    <property type="entry name" value="Ser_AcTrfase_N_sf"/>
</dbReference>
<gene>
    <name evidence="11" type="primary">cysE</name>
    <name evidence="11" type="ORF">COY51_03805</name>
</gene>
<evidence type="ECO:0000256" key="2">
    <source>
        <dbReference type="ARBA" id="ARBA00007274"/>
    </source>
</evidence>
<dbReference type="InterPro" id="IPR018357">
    <property type="entry name" value="Hexapep_transf_CS"/>
</dbReference>
<dbReference type="SUPFAM" id="SSF51161">
    <property type="entry name" value="Trimeric LpxA-like enzymes"/>
    <property type="match status" value="1"/>
</dbReference>
<dbReference type="PIRSF" id="PIRSF000441">
    <property type="entry name" value="CysE"/>
    <property type="match status" value="1"/>
</dbReference>
<dbReference type="Pfam" id="PF00132">
    <property type="entry name" value="Hexapep"/>
    <property type="match status" value="1"/>
</dbReference>
<comment type="similarity">
    <text evidence="2 9">Belongs to the transferase hexapeptide repeat family.</text>
</comment>
<evidence type="ECO:0000256" key="7">
    <source>
        <dbReference type="ARBA" id="ARBA00023315"/>
    </source>
</evidence>
<dbReference type="GO" id="GO:0005737">
    <property type="term" value="C:cytoplasm"/>
    <property type="evidence" value="ECO:0007669"/>
    <property type="project" value="UniProtKB-SubCell"/>
</dbReference>
<dbReference type="AlphaFoldDB" id="A0A2H9PB68"/>
<keyword evidence="5 9" id="KW-0808">Transferase</keyword>
<dbReference type="InterPro" id="IPR045304">
    <property type="entry name" value="LbH_SAT"/>
</dbReference>
<evidence type="ECO:0000256" key="5">
    <source>
        <dbReference type="ARBA" id="ARBA00022679"/>
    </source>
</evidence>
<dbReference type="NCBIfam" id="NF041874">
    <property type="entry name" value="EPS_EpsC"/>
    <property type="match status" value="1"/>
</dbReference>
<dbReference type="InterPro" id="IPR005881">
    <property type="entry name" value="Ser_O-AcTrfase"/>
</dbReference>
<evidence type="ECO:0000256" key="10">
    <source>
        <dbReference type="SAM" id="Phobius"/>
    </source>
</evidence>
<dbReference type="EC" id="2.3.1.30" evidence="9"/>
<keyword evidence="10" id="KW-0812">Transmembrane</keyword>
<dbReference type="FunFam" id="2.160.10.10:FF:000007">
    <property type="entry name" value="Serine acetyltransferase"/>
    <property type="match status" value="1"/>
</dbReference>
<dbReference type="Proteomes" id="UP000234145">
    <property type="component" value="Unassembled WGS sequence"/>
</dbReference>
<keyword evidence="10" id="KW-1133">Transmembrane helix</keyword>
<name>A0A2H9PB68_9BACT</name>
<dbReference type="Gene3D" id="1.10.3130.10">
    <property type="entry name" value="serine acetyltransferase, domain 1"/>
    <property type="match status" value="1"/>
</dbReference>
<protein>
    <recommendedName>
        <fullName evidence="9">Serine acetyltransferase</fullName>
        <ecNumber evidence="9">2.3.1.30</ecNumber>
    </recommendedName>
</protein>
<evidence type="ECO:0000256" key="6">
    <source>
        <dbReference type="ARBA" id="ARBA00022737"/>
    </source>
</evidence>
<evidence type="ECO:0000256" key="4">
    <source>
        <dbReference type="ARBA" id="ARBA00022605"/>
    </source>
</evidence>
<proteinExistence type="inferred from homology"/>
<keyword evidence="6" id="KW-0677">Repeat</keyword>
<dbReference type="PANTHER" id="PTHR42811">
    <property type="entry name" value="SERINE ACETYLTRANSFERASE"/>
    <property type="match status" value="1"/>
</dbReference>
<comment type="caution">
    <text evidence="11">The sequence shown here is derived from an EMBL/GenBank/DDBJ whole genome shotgun (WGS) entry which is preliminary data.</text>
</comment>
<dbReference type="UniPathway" id="UPA00136">
    <property type="reaction ID" value="UER00199"/>
</dbReference>
<dbReference type="InterPro" id="IPR053376">
    <property type="entry name" value="Serine_acetyltransferase"/>
</dbReference>
<evidence type="ECO:0000313" key="11">
    <source>
        <dbReference type="EMBL" id="PIZ15966.1"/>
    </source>
</evidence>
<dbReference type="EMBL" id="PFMS01000064">
    <property type="protein sequence ID" value="PIZ15966.1"/>
    <property type="molecule type" value="Genomic_DNA"/>
</dbReference>
<dbReference type="GO" id="GO:0006535">
    <property type="term" value="P:cysteine biosynthetic process from serine"/>
    <property type="evidence" value="ECO:0007669"/>
    <property type="project" value="InterPro"/>
</dbReference>
<comment type="catalytic activity">
    <reaction evidence="8 9">
        <text>L-serine + acetyl-CoA = O-acetyl-L-serine + CoA</text>
        <dbReference type="Rhea" id="RHEA:24560"/>
        <dbReference type="ChEBI" id="CHEBI:33384"/>
        <dbReference type="ChEBI" id="CHEBI:57287"/>
        <dbReference type="ChEBI" id="CHEBI:57288"/>
        <dbReference type="ChEBI" id="CHEBI:58340"/>
        <dbReference type="EC" id="2.3.1.30"/>
    </reaction>
</comment>
<dbReference type="PROSITE" id="PS00101">
    <property type="entry name" value="HEXAPEP_TRANSFERASES"/>
    <property type="match status" value="1"/>
</dbReference>
<evidence type="ECO:0000256" key="9">
    <source>
        <dbReference type="PIRNR" id="PIRNR000441"/>
    </source>
</evidence>